<dbReference type="PRINTS" id="PR00455">
    <property type="entry name" value="HTHTETR"/>
</dbReference>
<evidence type="ECO:0000313" key="8">
    <source>
        <dbReference type="EMBL" id="MFC7184280.1"/>
    </source>
</evidence>
<accession>A0ABW2G411</accession>
<dbReference type="PANTHER" id="PTHR30055:SF241">
    <property type="entry name" value="TRANSCRIPTIONAL REGULATORY PROTEIN"/>
    <property type="match status" value="1"/>
</dbReference>
<gene>
    <name evidence="8" type="ORF">ACFQMG_32485</name>
</gene>
<dbReference type="InterPro" id="IPR039538">
    <property type="entry name" value="BetI_C"/>
</dbReference>
<evidence type="ECO:0000256" key="2">
    <source>
        <dbReference type="ARBA" id="ARBA00023015"/>
    </source>
</evidence>
<evidence type="ECO:0000256" key="6">
    <source>
        <dbReference type="SAM" id="MobiDB-lite"/>
    </source>
</evidence>
<feature type="region of interest" description="Disordered" evidence="6">
    <location>
        <begin position="203"/>
        <end position="224"/>
    </location>
</feature>
<dbReference type="Pfam" id="PF00440">
    <property type="entry name" value="TetR_N"/>
    <property type="match status" value="1"/>
</dbReference>
<reference evidence="9" key="1">
    <citation type="journal article" date="2019" name="Int. J. Syst. Evol. Microbiol.">
        <title>The Global Catalogue of Microorganisms (GCM) 10K type strain sequencing project: providing services to taxonomists for standard genome sequencing and annotation.</title>
        <authorList>
            <consortium name="The Broad Institute Genomics Platform"/>
            <consortium name="The Broad Institute Genome Sequencing Center for Infectious Disease"/>
            <person name="Wu L."/>
            <person name="Ma J."/>
        </authorList>
    </citation>
    <scope>NUCLEOTIDE SEQUENCE [LARGE SCALE GENOMIC DNA]</scope>
    <source>
        <strain evidence="9">CGMCC 1.12859</strain>
    </source>
</reference>
<feature type="domain" description="HTH tetR-type" evidence="7">
    <location>
        <begin position="10"/>
        <end position="70"/>
    </location>
</feature>
<dbReference type="RefSeq" id="WP_380232685.1">
    <property type="nucleotide sequence ID" value="NZ_JBHSVH010000002.1"/>
</dbReference>
<keyword evidence="2" id="KW-0805">Transcription regulation</keyword>
<evidence type="ECO:0000256" key="5">
    <source>
        <dbReference type="PROSITE-ProRule" id="PRU00335"/>
    </source>
</evidence>
<dbReference type="InterPro" id="IPR036271">
    <property type="entry name" value="Tet_transcr_reg_TetR-rel_C_sf"/>
</dbReference>
<dbReference type="Proteomes" id="UP001596435">
    <property type="component" value="Unassembled WGS sequence"/>
</dbReference>
<keyword evidence="1" id="KW-0678">Repressor</keyword>
<evidence type="ECO:0000256" key="1">
    <source>
        <dbReference type="ARBA" id="ARBA00022491"/>
    </source>
</evidence>
<feature type="DNA-binding region" description="H-T-H motif" evidence="5">
    <location>
        <begin position="33"/>
        <end position="52"/>
    </location>
</feature>
<comment type="caution">
    <text evidence="8">The sequence shown here is derived from an EMBL/GenBank/DDBJ whole genome shotgun (WGS) entry which is preliminary data.</text>
</comment>
<dbReference type="Gene3D" id="1.10.357.10">
    <property type="entry name" value="Tetracycline Repressor, domain 2"/>
    <property type="match status" value="1"/>
</dbReference>
<dbReference type="SUPFAM" id="SSF48498">
    <property type="entry name" value="Tetracyclin repressor-like, C-terminal domain"/>
    <property type="match status" value="1"/>
</dbReference>
<evidence type="ECO:0000256" key="4">
    <source>
        <dbReference type="ARBA" id="ARBA00023163"/>
    </source>
</evidence>
<organism evidence="8 9">
    <name type="scientific">Kitasatospora paranensis</name>
    <dbReference type="NCBI Taxonomy" id="258053"/>
    <lineage>
        <taxon>Bacteria</taxon>
        <taxon>Bacillati</taxon>
        <taxon>Actinomycetota</taxon>
        <taxon>Actinomycetes</taxon>
        <taxon>Kitasatosporales</taxon>
        <taxon>Streptomycetaceae</taxon>
        <taxon>Kitasatospora</taxon>
    </lineage>
</organism>
<dbReference type="InterPro" id="IPR009057">
    <property type="entry name" value="Homeodomain-like_sf"/>
</dbReference>
<dbReference type="SUPFAM" id="SSF46689">
    <property type="entry name" value="Homeodomain-like"/>
    <property type="match status" value="1"/>
</dbReference>
<keyword evidence="9" id="KW-1185">Reference proteome</keyword>
<protein>
    <submittedName>
        <fullName evidence="8">TetR/AcrR family transcriptional regulator</fullName>
    </submittedName>
</protein>
<dbReference type="InterPro" id="IPR050109">
    <property type="entry name" value="HTH-type_TetR-like_transc_reg"/>
</dbReference>
<evidence type="ECO:0000256" key="3">
    <source>
        <dbReference type="ARBA" id="ARBA00023125"/>
    </source>
</evidence>
<dbReference type="Pfam" id="PF13977">
    <property type="entry name" value="TetR_C_6"/>
    <property type="match status" value="1"/>
</dbReference>
<sequence length="224" mass="24268">MPKGTTSRRPRTRAALLRAALATFAEHGFGAATIEQVCARAGYTRGAFYSNFSSKEELFLALFDEHSERTVRRIGERIAAVAAEADLTVDALVDALVEIDPAERDWYLVTTEFTLHAIRDPQAAWVLARHDARLRTELARGLTAHLARAGRTLTADPDEVARLLVAIREGGLAQSYVEPDLLPPGHLERRFLAPLLTALTAPAAPTAAPGDAGAVPRDPEVTDQ</sequence>
<dbReference type="PANTHER" id="PTHR30055">
    <property type="entry name" value="HTH-TYPE TRANSCRIPTIONAL REGULATOR RUTR"/>
    <property type="match status" value="1"/>
</dbReference>
<keyword evidence="4" id="KW-0804">Transcription</keyword>
<dbReference type="EMBL" id="JBHTAJ010000095">
    <property type="protein sequence ID" value="MFC7184280.1"/>
    <property type="molecule type" value="Genomic_DNA"/>
</dbReference>
<evidence type="ECO:0000259" key="7">
    <source>
        <dbReference type="PROSITE" id="PS50977"/>
    </source>
</evidence>
<proteinExistence type="predicted"/>
<dbReference type="InterPro" id="IPR001647">
    <property type="entry name" value="HTH_TetR"/>
</dbReference>
<evidence type="ECO:0000313" key="9">
    <source>
        <dbReference type="Proteomes" id="UP001596435"/>
    </source>
</evidence>
<name>A0ABW2G411_9ACTN</name>
<keyword evidence="3 5" id="KW-0238">DNA-binding</keyword>
<dbReference type="PROSITE" id="PS50977">
    <property type="entry name" value="HTH_TETR_2"/>
    <property type="match status" value="1"/>
</dbReference>